<reference evidence="2 3" key="1">
    <citation type="submission" date="2022-04" db="EMBL/GenBank/DDBJ databases">
        <title>Rhizobium coralii sp. nov., isolated from coral Turbinaria peltata.</title>
        <authorList>
            <person name="Sun H."/>
        </authorList>
    </citation>
    <scope>NUCLEOTIDE SEQUENCE [LARGE SCALE GENOMIC DNA]</scope>
    <source>
        <strain evidence="2 3">NTR19</strain>
    </source>
</reference>
<organism evidence="2 3">
    <name type="scientific">Neorhizobium turbinariae</name>
    <dbReference type="NCBI Taxonomy" id="2937795"/>
    <lineage>
        <taxon>Bacteria</taxon>
        <taxon>Pseudomonadati</taxon>
        <taxon>Pseudomonadota</taxon>
        <taxon>Alphaproteobacteria</taxon>
        <taxon>Hyphomicrobiales</taxon>
        <taxon>Rhizobiaceae</taxon>
        <taxon>Rhizobium/Agrobacterium group</taxon>
        <taxon>Neorhizobium</taxon>
    </lineage>
</organism>
<protein>
    <submittedName>
        <fullName evidence="2">Uncharacterized protein</fullName>
    </submittedName>
</protein>
<keyword evidence="3" id="KW-1185">Reference proteome</keyword>
<evidence type="ECO:0000313" key="3">
    <source>
        <dbReference type="Proteomes" id="UP001202827"/>
    </source>
</evidence>
<accession>A0ABT0INT8</accession>
<dbReference type="EMBL" id="JALPRY010000007">
    <property type="protein sequence ID" value="MCK8779549.1"/>
    <property type="molecule type" value="Genomic_DNA"/>
</dbReference>
<evidence type="ECO:0000256" key="1">
    <source>
        <dbReference type="SAM" id="Phobius"/>
    </source>
</evidence>
<name>A0ABT0INT8_9HYPH</name>
<keyword evidence="1" id="KW-1133">Transmembrane helix</keyword>
<gene>
    <name evidence="2" type="ORF">M0654_06070</name>
</gene>
<evidence type="ECO:0000313" key="2">
    <source>
        <dbReference type="EMBL" id="MCK8779549.1"/>
    </source>
</evidence>
<keyword evidence="1" id="KW-0812">Transmembrane</keyword>
<feature type="transmembrane region" description="Helical" evidence="1">
    <location>
        <begin position="23"/>
        <end position="40"/>
    </location>
</feature>
<proteinExistence type="predicted"/>
<keyword evidence="1" id="KW-0472">Membrane</keyword>
<dbReference type="RefSeq" id="WP_248682266.1">
    <property type="nucleotide sequence ID" value="NZ_JALPRY010000007.1"/>
</dbReference>
<sequence>MAWVAAIAVLVIGLSFLLNRRLGYILLAAAFVAGCGLWWYSSQQAEKSGQVKDAVAAEASADAASCPDPAAPILVQFSNGNRRAIARISFSLTGRLKGHSSVAYRGYLRGDKIIQPGQTSQTCFGLLPHGFAAPRPETVVVGDYDWVVDISLVDFLN</sequence>
<comment type="caution">
    <text evidence="2">The sequence shown here is derived from an EMBL/GenBank/DDBJ whole genome shotgun (WGS) entry which is preliminary data.</text>
</comment>
<dbReference type="Proteomes" id="UP001202827">
    <property type="component" value="Unassembled WGS sequence"/>
</dbReference>